<organism evidence="1 2">
    <name type="scientific">Jiulongibacter sediminis</name>
    <dbReference type="NCBI Taxonomy" id="1605367"/>
    <lineage>
        <taxon>Bacteria</taxon>
        <taxon>Pseudomonadati</taxon>
        <taxon>Bacteroidota</taxon>
        <taxon>Cytophagia</taxon>
        <taxon>Cytophagales</taxon>
        <taxon>Leadbetterellaceae</taxon>
        <taxon>Jiulongibacter</taxon>
    </lineage>
</organism>
<evidence type="ECO:0000313" key="2">
    <source>
        <dbReference type="Proteomes" id="UP000050454"/>
    </source>
</evidence>
<dbReference type="Proteomes" id="UP000050454">
    <property type="component" value="Unassembled WGS sequence"/>
</dbReference>
<reference evidence="1 2" key="1">
    <citation type="submission" date="2015-07" db="EMBL/GenBank/DDBJ databases">
        <title>The draft genome sequence of Leadbetterella sp. JN14-9.</title>
        <authorList>
            <person name="Liu Y."/>
            <person name="Du J."/>
            <person name="Shao Z."/>
        </authorList>
    </citation>
    <scope>NUCLEOTIDE SEQUENCE [LARGE SCALE GENOMIC DNA]</scope>
    <source>
        <strain evidence="1 2">JN14-9</strain>
    </source>
</reference>
<sequence>MLVLSGVSFNASAWKTDLHYLDSELQQSSLQQSEENELHFKVYSSDDREESLLITEETDEEEKNHLFEASGNSKSAGFHQSFSYKGGLEIIEASNKLLRSQPFLNLGSQKSYLLFEVFRL</sequence>
<protein>
    <submittedName>
        <fullName evidence="1">Uncharacterized protein</fullName>
    </submittedName>
</protein>
<name>A0A0P7C4C7_9BACT</name>
<dbReference type="AlphaFoldDB" id="A0A0P7C4C7"/>
<dbReference type="EMBL" id="LGTQ01000009">
    <property type="protein sequence ID" value="KPM48080.1"/>
    <property type="molecule type" value="Genomic_DNA"/>
</dbReference>
<comment type="caution">
    <text evidence="1">The sequence shown here is derived from an EMBL/GenBank/DDBJ whole genome shotgun (WGS) entry which is preliminary data.</text>
</comment>
<proteinExistence type="predicted"/>
<gene>
    <name evidence="1" type="ORF">AFM12_12890</name>
</gene>
<accession>A0A0P7C4C7</accession>
<evidence type="ECO:0000313" key="1">
    <source>
        <dbReference type="EMBL" id="KPM48080.1"/>
    </source>
</evidence>
<keyword evidence="2" id="KW-1185">Reference proteome</keyword>
<dbReference type="STRING" id="1605367.AFM12_12890"/>